<dbReference type="SUPFAM" id="SSF56801">
    <property type="entry name" value="Acetyl-CoA synthetase-like"/>
    <property type="match status" value="1"/>
</dbReference>
<dbReference type="Gene3D" id="3.30.300.30">
    <property type="match status" value="1"/>
</dbReference>
<gene>
    <name evidence="3" type="ORF">GCM10022261_05600</name>
</gene>
<dbReference type="InterPro" id="IPR025110">
    <property type="entry name" value="AMP-bd_C"/>
</dbReference>
<name>A0ABP8EGF7_9MICO</name>
<protein>
    <submittedName>
        <fullName evidence="3">Acyl-CoA synthetase</fullName>
    </submittedName>
</protein>
<feature type="domain" description="AMP-binding enzyme C-terminal" evidence="2">
    <location>
        <begin position="422"/>
        <end position="500"/>
    </location>
</feature>
<sequence length="514" mass="57137">MYPGKWAAAQPDKPAVIMADTGQTLSYAQLEERSLRLANHFRSLGLKPGDHVAMIAENRMEIIEAYWAALRSGTFITIVNRHLTVPESSYIIHDCDAAVVLISAVLDTAEALNEDCRDIPHRISVGGTLPGAEEYEAVLAASSAVKPDYEPRGDDMLYSSGTTGKPKGILPALKDQPLEDENIPLIQLFTALYGFDDSSVYLSPAPLYHAAPIRFVMTTHARGGTAVIMPKFDPEEALRLIEKHGVTHSQWVPTMFIRMLKLPAEVQAKYDVSSMRAAIHAAAPCPIEVKRGMIEWWGPVIHEYYAATEANGITVINSEEALAKPGSVGRDGLMGIAHICGPDGEELPTGEIGTIYFELEEGREPFVYYKDDAKTTGTRHPQHERWTTTGDLGYLDEDRYLFMSERKSFLIITGGVNIYPQEIENELALHPDVKDVAVIGEPDEELGEIVVAYLQVEDHVRPSPEFAEEVRQWLSDKLARFKIPREFRFIDEMPRTPTGKLVKRKLTEVPQATA</sequence>
<evidence type="ECO:0000259" key="2">
    <source>
        <dbReference type="Pfam" id="PF13193"/>
    </source>
</evidence>
<organism evidence="3 4">
    <name type="scientific">Brevibacterium daeguense</name>
    <dbReference type="NCBI Taxonomy" id="909936"/>
    <lineage>
        <taxon>Bacteria</taxon>
        <taxon>Bacillati</taxon>
        <taxon>Actinomycetota</taxon>
        <taxon>Actinomycetes</taxon>
        <taxon>Micrococcales</taxon>
        <taxon>Brevibacteriaceae</taxon>
        <taxon>Brevibacterium</taxon>
    </lineage>
</organism>
<dbReference type="InterPro" id="IPR042099">
    <property type="entry name" value="ANL_N_sf"/>
</dbReference>
<dbReference type="PANTHER" id="PTHR24096:SF323">
    <property type="entry name" value="BLR3536 PROTEIN"/>
    <property type="match status" value="1"/>
</dbReference>
<accession>A0ABP8EGF7</accession>
<evidence type="ECO:0000259" key="1">
    <source>
        <dbReference type="Pfam" id="PF00501"/>
    </source>
</evidence>
<dbReference type="RefSeq" id="WP_236864592.1">
    <property type="nucleotide sequence ID" value="NZ_BAABAZ010000004.1"/>
</dbReference>
<dbReference type="InterPro" id="IPR020845">
    <property type="entry name" value="AMP-binding_CS"/>
</dbReference>
<comment type="caution">
    <text evidence="3">The sequence shown here is derived from an EMBL/GenBank/DDBJ whole genome shotgun (WGS) entry which is preliminary data.</text>
</comment>
<dbReference type="PROSITE" id="PS00455">
    <property type="entry name" value="AMP_BINDING"/>
    <property type="match status" value="1"/>
</dbReference>
<dbReference type="Pfam" id="PF13193">
    <property type="entry name" value="AMP-binding_C"/>
    <property type="match status" value="1"/>
</dbReference>
<evidence type="ECO:0000313" key="3">
    <source>
        <dbReference type="EMBL" id="GAA4283029.1"/>
    </source>
</evidence>
<evidence type="ECO:0000313" key="4">
    <source>
        <dbReference type="Proteomes" id="UP001501586"/>
    </source>
</evidence>
<dbReference type="Pfam" id="PF00501">
    <property type="entry name" value="AMP-binding"/>
    <property type="match status" value="1"/>
</dbReference>
<proteinExistence type="predicted"/>
<reference evidence="4" key="1">
    <citation type="journal article" date="2019" name="Int. J. Syst. Evol. Microbiol.">
        <title>The Global Catalogue of Microorganisms (GCM) 10K type strain sequencing project: providing services to taxonomists for standard genome sequencing and annotation.</title>
        <authorList>
            <consortium name="The Broad Institute Genomics Platform"/>
            <consortium name="The Broad Institute Genome Sequencing Center for Infectious Disease"/>
            <person name="Wu L."/>
            <person name="Ma J."/>
        </authorList>
    </citation>
    <scope>NUCLEOTIDE SEQUENCE [LARGE SCALE GENOMIC DNA]</scope>
    <source>
        <strain evidence="4">JCM 17458</strain>
    </source>
</reference>
<dbReference type="Gene3D" id="3.40.50.12780">
    <property type="entry name" value="N-terminal domain of ligase-like"/>
    <property type="match status" value="1"/>
</dbReference>
<dbReference type="EMBL" id="BAABAZ010000004">
    <property type="protein sequence ID" value="GAA4283029.1"/>
    <property type="molecule type" value="Genomic_DNA"/>
</dbReference>
<feature type="domain" description="AMP-dependent synthetase/ligase" evidence="1">
    <location>
        <begin position="5"/>
        <end position="357"/>
    </location>
</feature>
<dbReference type="InterPro" id="IPR000873">
    <property type="entry name" value="AMP-dep_synth/lig_dom"/>
</dbReference>
<keyword evidence="4" id="KW-1185">Reference proteome</keyword>
<dbReference type="Proteomes" id="UP001501586">
    <property type="component" value="Unassembled WGS sequence"/>
</dbReference>
<dbReference type="InterPro" id="IPR045851">
    <property type="entry name" value="AMP-bd_C_sf"/>
</dbReference>
<dbReference type="PANTHER" id="PTHR24096">
    <property type="entry name" value="LONG-CHAIN-FATTY-ACID--COA LIGASE"/>
    <property type="match status" value="1"/>
</dbReference>